<accession>A0A6J2J7V5</accession>
<feature type="chain" id="PRO_5026711163" evidence="1">
    <location>
        <begin position="17"/>
        <end position="145"/>
    </location>
</feature>
<organism evidence="2 3">
    <name type="scientific">Bombyx mandarina</name>
    <name type="common">Wild silk moth</name>
    <name type="synonym">Wild silkworm</name>
    <dbReference type="NCBI Taxonomy" id="7092"/>
    <lineage>
        <taxon>Eukaryota</taxon>
        <taxon>Metazoa</taxon>
        <taxon>Ecdysozoa</taxon>
        <taxon>Arthropoda</taxon>
        <taxon>Hexapoda</taxon>
        <taxon>Insecta</taxon>
        <taxon>Pterygota</taxon>
        <taxon>Neoptera</taxon>
        <taxon>Endopterygota</taxon>
        <taxon>Lepidoptera</taxon>
        <taxon>Glossata</taxon>
        <taxon>Ditrysia</taxon>
        <taxon>Bombycoidea</taxon>
        <taxon>Bombycidae</taxon>
        <taxon>Bombycinae</taxon>
        <taxon>Bombyx</taxon>
    </lineage>
</organism>
<protein>
    <submittedName>
        <fullName evidence="3">Uncharacterized protein LOC114239473</fullName>
    </submittedName>
</protein>
<evidence type="ECO:0000313" key="2">
    <source>
        <dbReference type="Proteomes" id="UP000504629"/>
    </source>
</evidence>
<evidence type="ECO:0000313" key="3">
    <source>
        <dbReference type="RefSeq" id="XP_028025480.1"/>
    </source>
</evidence>
<dbReference type="GeneID" id="114239473"/>
<dbReference type="AlphaFoldDB" id="A0A6J2J7V5"/>
<gene>
    <name evidence="3" type="primary">LOC114239473</name>
</gene>
<keyword evidence="2" id="KW-1185">Reference proteome</keyword>
<dbReference type="RefSeq" id="XP_028025480.1">
    <property type="nucleotide sequence ID" value="XM_028169679.1"/>
</dbReference>
<sequence>MKYFIVIFCLVSSVYSKSFVHHPAAYGDRRCVNMWDEGCINGQLPGSGWDDYYLNGNFNPGKRCLNMWDDGCANGQLPGAGNDDYYLGGGFNPGKRCVNMWDEGCINDQINGAGNDDYYLNNGFNPGKRSVIELFKKLHKTKPKL</sequence>
<dbReference type="KEGG" id="bman:114239473"/>
<evidence type="ECO:0000256" key="1">
    <source>
        <dbReference type="SAM" id="SignalP"/>
    </source>
</evidence>
<name>A0A6J2J7V5_BOMMA</name>
<proteinExistence type="predicted"/>
<keyword evidence="1" id="KW-0732">Signal</keyword>
<reference evidence="3" key="1">
    <citation type="submission" date="2025-08" db="UniProtKB">
        <authorList>
            <consortium name="RefSeq"/>
        </authorList>
    </citation>
    <scope>IDENTIFICATION</scope>
    <source>
        <tissue evidence="3">Silk gland</tissue>
    </source>
</reference>
<dbReference type="OrthoDB" id="8178672at2759"/>
<feature type="signal peptide" evidence="1">
    <location>
        <begin position="1"/>
        <end position="16"/>
    </location>
</feature>
<dbReference type="Proteomes" id="UP000504629">
    <property type="component" value="Unplaced"/>
</dbReference>